<name>A0ACB9CQM7_CICIN</name>
<dbReference type="EMBL" id="CM042013">
    <property type="protein sequence ID" value="KAI3736535.1"/>
    <property type="molecule type" value="Genomic_DNA"/>
</dbReference>
<reference evidence="2" key="1">
    <citation type="journal article" date="2022" name="Mol. Ecol. Resour.">
        <title>The genomes of chicory, endive, great burdock and yacon provide insights into Asteraceae palaeo-polyploidization history and plant inulin production.</title>
        <authorList>
            <person name="Fan W."/>
            <person name="Wang S."/>
            <person name="Wang H."/>
            <person name="Wang A."/>
            <person name="Jiang F."/>
            <person name="Liu H."/>
            <person name="Zhao H."/>
            <person name="Xu D."/>
            <person name="Zhang Y."/>
        </authorList>
    </citation>
    <scope>NUCLEOTIDE SEQUENCE [LARGE SCALE GENOMIC DNA]</scope>
    <source>
        <strain evidence="2">cv. Punajuju</strain>
    </source>
</reference>
<organism evidence="1 2">
    <name type="scientific">Cichorium intybus</name>
    <name type="common">Chicory</name>
    <dbReference type="NCBI Taxonomy" id="13427"/>
    <lineage>
        <taxon>Eukaryota</taxon>
        <taxon>Viridiplantae</taxon>
        <taxon>Streptophyta</taxon>
        <taxon>Embryophyta</taxon>
        <taxon>Tracheophyta</taxon>
        <taxon>Spermatophyta</taxon>
        <taxon>Magnoliopsida</taxon>
        <taxon>eudicotyledons</taxon>
        <taxon>Gunneridae</taxon>
        <taxon>Pentapetalae</taxon>
        <taxon>asterids</taxon>
        <taxon>campanulids</taxon>
        <taxon>Asterales</taxon>
        <taxon>Asteraceae</taxon>
        <taxon>Cichorioideae</taxon>
        <taxon>Cichorieae</taxon>
        <taxon>Cichoriinae</taxon>
        <taxon>Cichorium</taxon>
    </lineage>
</organism>
<accession>A0ACB9CQM7</accession>
<proteinExistence type="predicted"/>
<dbReference type="Proteomes" id="UP001055811">
    <property type="component" value="Linkage Group LG05"/>
</dbReference>
<reference evidence="1 2" key="2">
    <citation type="journal article" date="2022" name="Mol. Ecol. Resour.">
        <title>The genomes of chicory, endive, great burdock and yacon provide insights into Asteraceae paleo-polyploidization history and plant inulin production.</title>
        <authorList>
            <person name="Fan W."/>
            <person name="Wang S."/>
            <person name="Wang H."/>
            <person name="Wang A."/>
            <person name="Jiang F."/>
            <person name="Liu H."/>
            <person name="Zhao H."/>
            <person name="Xu D."/>
            <person name="Zhang Y."/>
        </authorList>
    </citation>
    <scope>NUCLEOTIDE SEQUENCE [LARGE SCALE GENOMIC DNA]</scope>
    <source>
        <strain evidence="2">cv. Punajuju</strain>
        <tissue evidence="1">Leaves</tissue>
    </source>
</reference>
<gene>
    <name evidence="1" type="ORF">L2E82_26368</name>
</gene>
<keyword evidence="2" id="KW-1185">Reference proteome</keyword>
<comment type="caution">
    <text evidence="1">The sequence shown here is derived from an EMBL/GenBank/DDBJ whole genome shotgun (WGS) entry which is preliminary data.</text>
</comment>
<evidence type="ECO:0000313" key="2">
    <source>
        <dbReference type="Proteomes" id="UP001055811"/>
    </source>
</evidence>
<evidence type="ECO:0000313" key="1">
    <source>
        <dbReference type="EMBL" id="KAI3736535.1"/>
    </source>
</evidence>
<sequence>MQLYSYEKTHPMDRSAKTAFNFTSSVENRERTTLLYKKQLSSPIRGLTQTHPPTEPFSLYSLGFWGLILSHINPLYSLS</sequence>
<protein>
    <submittedName>
        <fullName evidence="1">Uncharacterized protein</fullName>
    </submittedName>
</protein>